<dbReference type="EMBL" id="BMTU01000013">
    <property type="protein sequence ID" value="GGQ99944.1"/>
    <property type="molecule type" value="Genomic_DNA"/>
</dbReference>
<name>A0A918BZZ4_9ACTN</name>
<protein>
    <submittedName>
        <fullName evidence="1">Uncharacterized protein</fullName>
    </submittedName>
</protein>
<gene>
    <name evidence="1" type="ORF">GCM10010280_54930</name>
</gene>
<comment type="caution">
    <text evidence="1">The sequence shown here is derived from an EMBL/GenBank/DDBJ whole genome shotgun (WGS) entry which is preliminary data.</text>
</comment>
<dbReference type="AlphaFoldDB" id="A0A918BZZ4"/>
<proteinExistence type="predicted"/>
<organism evidence="1 2">
    <name type="scientific">Streptomyces pilosus</name>
    <dbReference type="NCBI Taxonomy" id="28893"/>
    <lineage>
        <taxon>Bacteria</taxon>
        <taxon>Bacillati</taxon>
        <taxon>Actinomycetota</taxon>
        <taxon>Actinomycetes</taxon>
        <taxon>Kitasatosporales</taxon>
        <taxon>Streptomycetaceae</taxon>
        <taxon>Streptomyces</taxon>
    </lineage>
</organism>
<evidence type="ECO:0000313" key="1">
    <source>
        <dbReference type="EMBL" id="GGQ99944.1"/>
    </source>
</evidence>
<dbReference type="Proteomes" id="UP000656732">
    <property type="component" value="Unassembled WGS sequence"/>
</dbReference>
<keyword evidence="2" id="KW-1185">Reference proteome</keyword>
<reference evidence="1" key="1">
    <citation type="journal article" date="2014" name="Int. J. Syst. Evol. Microbiol.">
        <title>Complete genome sequence of Corynebacterium casei LMG S-19264T (=DSM 44701T), isolated from a smear-ripened cheese.</title>
        <authorList>
            <consortium name="US DOE Joint Genome Institute (JGI-PGF)"/>
            <person name="Walter F."/>
            <person name="Albersmeier A."/>
            <person name="Kalinowski J."/>
            <person name="Ruckert C."/>
        </authorList>
    </citation>
    <scope>NUCLEOTIDE SEQUENCE</scope>
    <source>
        <strain evidence="1">JCM 4403</strain>
    </source>
</reference>
<sequence length="74" mass="8365">MFLPWLAGIRMCLRPGLLNRRECDSVLARPLGAGETREVPLRVRPSRRGIPATVIVGWPDGTYRDEAYFRPGLD</sequence>
<accession>A0A918BZZ4</accession>
<reference evidence="1" key="2">
    <citation type="submission" date="2020-09" db="EMBL/GenBank/DDBJ databases">
        <authorList>
            <person name="Sun Q."/>
            <person name="Ohkuma M."/>
        </authorList>
    </citation>
    <scope>NUCLEOTIDE SEQUENCE</scope>
    <source>
        <strain evidence="1">JCM 4403</strain>
    </source>
</reference>
<evidence type="ECO:0000313" key="2">
    <source>
        <dbReference type="Proteomes" id="UP000656732"/>
    </source>
</evidence>